<dbReference type="EMBL" id="CP121472">
    <property type="protein sequence ID" value="WPL16724.1"/>
    <property type="molecule type" value="Genomic_DNA"/>
</dbReference>
<sequence length="58" mass="6496">MSRIEGKYFYGLSIRASTVSPCRIATQELTDQESDLIIPRLSWPAFMPACLFTEPVGT</sequence>
<proteinExistence type="predicted"/>
<organism evidence="1 2">
    <name type="scientific">Thiorhodovibrio winogradskyi</name>
    <dbReference type="NCBI Taxonomy" id="77007"/>
    <lineage>
        <taxon>Bacteria</taxon>
        <taxon>Pseudomonadati</taxon>
        <taxon>Pseudomonadota</taxon>
        <taxon>Gammaproteobacteria</taxon>
        <taxon>Chromatiales</taxon>
        <taxon>Chromatiaceae</taxon>
        <taxon>Thiorhodovibrio</taxon>
    </lineage>
</organism>
<gene>
    <name evidence="1" type="ORF">Thiowin_01698</name>
</gene>
<evidence type="ECO:0000313" key="2">
    <source>
        <dbReference type="Proteomes" id="UP001432180"/>
    </source>
</evidence>
<accession>A0ABZ0S8W0</accession>
<name>A0ABZ0S8W0_9GAMM</name>
<dbReference type="Proteomes" id="UP001432180">
    <property type="component" value="Chromosome"/>
</dbReference>
<keyword evidence="2" id="KW-1185">Reference proteome</keyword>
<reference evidence="1 2" key="1">
    <citation type="journal article" date="2023" name="Microorganisms">
        <title>Thiorhodovibrio frisius and Trv. litoralis spp. nov., Two Novel Members from a Clade of Fastidious Purple Sulfur Bacteria That Exhibit Unique Red-Shifted Light-Harvesting Capabilities.</title>
        <authorList>
            <person name="Methner A."/>
            <person name="Kuzyk S.B."/>
            <person name="Petersen J."/>
            <person name="Bauer S."/>
            <person name="Brinkmann H."/>
            <person name="Sichau K."/>
            <person name="Wanner G."/>
            <person name="Wolf J."/>
            <person name="Neumann-Schaal M."/>
            <person name="Henke P."/>
            <person name="Tank M."/>
            <person name="Sproer C."/>
            <person name="Bunk B."/>
            <person name="Overmann J."/>
        </authorList>
    </citation>
    <scope>NUCLEOTIDE SEQUENCE [LARGE SCALE GENOMIC DNA]</scope>
    <source>
        <strain evidence="1 2">DSM 6702</strain>
    </source>
</reference>
<protein>
    <submittedName>
        <fullName evidence="1">Uncharacterized protein</fullName>
    </submittedName>
</protein>
<evidence type="ECO:0000313" key="1">
    <source>
        <dbReference type="EMBL" id="WPL16724.1"/>
    </source>
</evidence>